<evidence type="ECO:0000256" key="7">
    <source>
        <dbReference type="ARBA" id="ARBA00022660"/>
    </source>
</evidence>
<protein>
    <recommendedName>
        <fullName evidence="5 17">NADH-ubiquinone oxidoreductase chain 4</fullName>
        <ecNumber evidence="4 17">7.1.1.2</ecNumber>
    </recommendedName>
</protein>
<comment type="subcellular location">
    <subcellularLocation>
        <location evidence="2 17">Mitochondrion membrane</location>
        <topology evidence="2 17">Multi-pass membrane protein</topology>
    </subcellularLocation>
</comment>
<dbReference type="AlphaFoldDB" id="A0A343BT73"/>
<sequence>MMNLILYIIFLVPLVCYLNSYYMFVVSLIIMFFLLMYYNMGIFFSSVSYFMGMDFISWGFVILTNWIIMLMILSSYKVSFTNKSKEFVFMNFFLLLFLFFSFMSSSFFMYYIFFEASLIPTLFLIFGWGYQPERLTAGFYFIFYTLFASLPLLLGIFYMLSEEGSSFYWLIGFGSNFYIFLSFVLAFLIKMPLFMFHLWLPKAHVEAPISGSMILAGILLKLGGYGLIRVSLFLYNYFYLYGFYIISLSLLGSFICGLICCVQLDMKVLVAYSSVCHMALSIMGIYSMTWFGVMGSFILMLAHGLCSSGLFCLVNIIYERSGSRSILLNKGYLIFMPSMCLFWFLLCSNNMGSPLSLNLFGEIMLIISLMGWSLSCILFLMFSSFLACVYSMYLFSFVNHGMSSNFFNFISSCLNREYMLIFYHLVPLNIFYLKFVIFLKLI</sequence>
<evidence type="ECO:0000256" key="17">
    <source>
        <dbReference type="RuleBase" id="RU003297"/>
    </source>
</evidence>
<dbReference type="EMBL" id="KU896784">
    <property type="protein sequence ID" value="ARB50138.1"/>
    <property type="molecule type" value="Genomic_DNA"/>
</dbReference>
<feature type="transmembrane region" description="Helical" evidence="17">
    <location>
        <begin position="330"/>
        <end position="346"/>
    </location>
</feature>
<name>A0A343BT73_9HEMI</name>
<comment type="similarity">
    <text evidence="3 17">Belongs to the complex I subunit 4 family.</text>
</comment>
<keyword evidence="15 17" id="KW-0472">Membrane</keyword>
<reference evidence="20" key="2">
    <citation type="journal article" date="2018" name="Mol. Phylogenet. Evol.">
        <title>Compositional heterogeneity in true bug mitochondrial phylogenomics.</title>
        <authorList>
            <person name="Liu Y."/>
            <person name="Song F."/>
            <person name="Jiang P."/>
            <person name="Wilson J.J."/>
            <person name="Cai W."/>
            <person name="Li H."/>
        </authorList>
    </citation>
    <scope>NUCLEOTIDE SEQUENCE</scope>
</reference>
<evidence type="ECO:0000256" key="1">
    <source>
        <dbReference type="ARBA" id="ARBA00003257"/>
    </source>
</evidence>
<keyword evidence="8 17" id="KW-0812">Transmembrane</keyword>
<dbReference type="PANTHER" id="PTHR43507">
    <property type="entry name" value="NADH-UBIQUINONE OXIDOREDUCTASE CHAIN 4"/>
    <property type="match status" value="1"/>
</dbReference>
<dbReference type="InterPro" id="IPR001750">
    <property type="entry name" value="ND/Mrp_TM"/>
</dbReference>
<dbReference type="InterPro" id="IPR003918">
    <property type="entry name" value="NADH_UbQ_OxRdtase"/>
</dbReference>
<dbReference type="GO" id="GO:0015990">
    <property type="term" value="P:electron transport coupled proton transport"/>
    <property type="evidence" value="ECO:0007669"/>
    <property type="project" value="TreeGrafter"/>
</dbReference>
<evidence type="ECO:0000256" key="8">
    <source>
        <dbReference type="ARBA" id="ARBA00022692"/>
    </source>
</evidence>
<feature type="transmembrane region" description="Helical" evidence="17">
    <location>
        <begin position="55"/>
        <end position="75"/>
    </location>
</feature>
<keyword evidence="11 17" id="KW-1133">Transmembrane helix</keyword>
<feature type="transmembrane region" description="Helical" evidence="17">
    <location>
        <begin position="137"/>
        <end position="160"/>
    </location>
</feature>
<comment type="function">
    <text evidence="1">Core subunit of the mitochondrial membrane respiratory chain NADH dehydrogenase (Complex I) that is believed to belong to the minimal assembly required for catalysis. Complex I functions in the transfer of electrons from NADH to the respiratory chain. The immediate electron acceptor for the enzyme is believed to be ubiquinone.</text>
</comment>
<evidence type="ECO:0000256" key="2">
    <source>
        <dbReference type="ARBA" id="ARBA00004225"/>
    </source>
</evidence>
<feature type="domain" description="NADH:quinone oxidoreductase/Mrp antiporter transmembrane" evidence="18">
    <location>
        <begin position="104"/>
        <end position="386"/>
    </location>
</feature>
<evidence type="ECO:0000256" key="10">
    <source>
        <dbReference type="ARBA" id="ARBA00022982"/>
    </source>
</evidence>
<dbReference type="Pfam" id="PF01059">
    <property type="entry name" value="Oxidored_q5_N"/>
    <property type="match status" value="1"/>
</dbReference>
<evidence type="ECO:0000256" key="4">
    <source>
        <dbReference type="ARBA" id="ARBA00012944"/>
    </source>
</evidence>
<keyword evidence="14 17" id="KW-0496">Mitochondrion</keyword>
<evidence type="ECO:0000256" key="6">
    <source>
        <dbReference type="ARBA" id="ARBA00022448"/>
    </source>
</evidence>
<feature type="transmembrane region" description="Helical" evidence="17">
    <location>
        <begin position="240"/>
        <end position="262"/>
    </location>
</feature>
<organism evidence="20">
    <name type="scientific">Eteoneus sigillatus</name>
    <dbReference type="NCBI Taxonomy" id="1964414"/>
    <lineage>
        <taxon>Eukaryota</taxon>
        <taxon>Metazoa</taxon>
        <taxon>Ecdysozoa</taxon>
        <taxon>Arthropoda</taxon>
        <taxon>Hexapoda</taxon>
        <taxon>Insecta</taxon>
        <taxon>Pterygota</taxon>
        <taxon>Neoptera</taxon>
        <taxon>Paraneoptera</taxon>
        <taxon>Hemiptera</taxon>
        <taxon>Heteroptera</taxon>
        <taxon>Panheteroptera</taxon>
        <taxon>Cimicomorpha</taxon>
        <taxon>Tingidae</taxon>
        <taxon>Eteoneus</taxon>
    </lineage>
</organism>
<keyword evidence="10 17" id="KW-0249">Electron transport</keyword>
<dbReference type="GO" id="GO:0031966">
    <property type="term" value="C:mitochondrial membrane"/>
    <property type="evidence" value="ECO:0007669"/>
    <property type="project" value="UniProtKB-SubCell"/>
</dbReference>
<evidence type="ECO:0000256" key="12">
    <source>
        <dbReference type="ARBA" id="ARBA00023027"/>
    </source>
</evidence>
<dbReference type="PRINTS" id="PR01437">
    <property type="entry name" value="NUOXDRDTASE4"/>
</dbReference>
<dbReference type="Pfam" id="PF00361">
    <property type="entry name" value="Proton_antipo_M"/>
    <property type="match status" value="1"/>
</dbReference>
<keyword evidence="9" id="KW-1278">Translocase</keyword>
<keyword evidence="7 17" id="KW-0679">Respiratory chain</keyword>
<dbReference type="PANTHER" id="PTHR43507:SF20">
    <property type="entry name" value="NADH-UBIQUINONE OXIDOREDUCTASE CHAIN 4"/>
    <property type="match status" value="1"/>
</dbReference>
<comment type="function">
    <text evidence="17">Core subunit of the mitochondrial membrane respiratory chain NADH dehydrogenase (Complex I) which catalyzes electron transfer from NADH through the respiratory chain, using ubiquinone as an electron acceptor. Essential for the catalytic activity and assembly of complex I.</text>
</comment>
<feature type="transmembrane region" description="Helical" evidence="17">
    <location>
        <begin position="297"/>
        <end position="318"/>
    </location>
</feature>
<evidence type="ECO:0000259" key="18">
    <source>
        <dbReference type="Pfam" id="PF00361"/>
    </source>
</evidence>
<keyword evidence="12 17" id="KW-0520">NAD</keyword>
<keyword evidence="13 17" id="KW-0830">Ubiquinone</keyword>
<reference evidence="20" key="1">
    <citation type="submission" date="2016-03" db="EMBL/GenBank/DDBJ databases">
        <authorList>
            <person name="Sun W.-S."/>
            <person name="Lee J.-W."/>
        </authorList>
    </citation>
    <scope>NUCLEOTIDE SEQUENCE</scope>
</reference>
<proteinExistence type="inferred from homology"/>
<dbReference type="EC" id="7.1.1.2" evidence="4 17"/>
<evidence type="ECO:0000259" key="19">
    <source>
        <dbReference type="Pfam" id="PF01059"/>
    </source>
</evidence>
<keyword evidence="6 17" id="KW-0813">Transport</keyword>
<evidence type="ECO:0000313" key="20">
    <source>
        <dbReference type="EMBL" id="ARB50138.1"/>
    </source>
</evidence>
<feature type="domain" description="NADH:ubiquinone oxidoreductase chain 4 N-terminal" evidence="19">
    <location>
        <begin position="1"/>
        <end position="100"/>
    </location>
</feature>
<evidence type="ECO:0000256" key="9">
    <source>
        <dbReference type="ARBA" id="ARBA00022967"/>
    </source>
</evidence>
<evidence type="ECO:0000256" key="11">
    <source>
        <dbReference type="ARBA" id="ARBA00022989"/>
    </source>
</evidence>
<evidence type="ECO:0000256" key="13">
    <source>
        <dbReference type="ARBA" id="ARBA00023075"/>
    </source>
</evidence>
<feature type="transmembrane region" description="Helical" evidence="17">
    <location>
        <begin position="209"/>
        <end position="228"/>
    </location>
</feature>
<feature type="transmembrane region" description="Helical" evidence="17">
    <location>
        <begin position="269"/>
        <end position="291"/>
    </location>
</feature>
<comment type="catalytic activity">
    <reaction evidence="16 17">
        <text>a ubiquinone + NADH + 5 H(+)(in) = a ubiquinol + NAD(+) + 4 H(+)(out)</text>
        <dbReference type="Rhea" id="RHEA:29091"/>
        <dbReference type="Rhea" id="RHEA-COMP:9565"/>
        <dbReference type="Rhea" id="RHEA-COMP:9566"/>
        <dbReference type="ChEBI" id="CHEBI:15378"/>
        <dbReference type="ChEBI" id="CHEBI:16389"/>
        <dbReference type="ChEBI" id="CHEBI:17976"/>
        <dbReference type="ChEBI" id="CHEBI:57540"/>
        <dbReference type="ChEBI" id="CHEBI:57945"/>
        <dbReference type="EC" id="7.1.1.2"/>
    </reaction>
</comment>
<geneLocation type="mitochondrion" evidence="20"/>
<feature type="transmembrane region" description="Helical" evidence="17">
    <location>
        <begin position="87"/>
        <end position="104"/>
    </location>
</feature>
<evidence type="ECO:0000256" key="3">
    <source>
        <dbReference type="ARBA" id="ARBA00009025"/>
    </source>
</evidence>
<dbReference type="GO" id="GO:0042773">
    <property type="term" value="P:ATP synthesis coupled electron transport"/>
    <property type="evidence" value="ECO:0007669"/>
    <property type="project" value="InterPro"/>
</dbReference>
<accession>A0A343BT73</accession>
<evidence type="ECO:0000256" key="14">
    <source>
        <dbReference type="ARBA" id="ARBA00023128"/>
    </source>
</evidence>
<feature type="transmembrane region" description="Helical" evidence="17">
    <location>
        <begin position="418"/>
        <end position="439"/>
    </location>
</feature>
<feature type="transmembrane region" description="Helical" evidence="17">
    <location>
        <begin position="377"/>
        <end position="398"/>
    </location>
</feature>
<evidence type="ECO:0000256" key="15">
    <source>
        <dbReference type="ARBA" id="ARBA00023136"/>
    </source>
</evidence>
<gene>
    <name evidence="20" type="primary">ND4</name>
</gene>
<feature type="transmembrane region" description="Helical" evidence="17">
    <location>
        <begin position="110"/>
        <end position="130"/>
    </location>
</feature>
<evidence type="ECO:0000256" key="5">
    <source>
        <dbReference type="ARBA" id="ARBA00021006"/>
    </source>
</evidence>
<dbReference type="InterPro" id="IPR000260">
    <property type="entry name" value="NADH4_N"/>
</dbReference>
<evidence type="ECO:0000256" key="16">
    <source>
        <dbReference type="ARBA" id="ARBA00049551"/>
    </source>
</evidence>
<dbReference type="GO" id="GO:0048039">
    <property type="term" value="F:ubiquinone binding"/>
    <property type="evidence" value="ECO:0007669"/>
    <property type="project" value="TreeGrafter"/>
</dbReference>
<dbReference type="GO" id="GO:0008137">
    <property type="term" value="F:NADH dehydrogenase (ubiquinone) activity"/>
    <property type="evidence" value="ECO:0007669"/>
    <property type="project" value="UniProtKB-UniRule"/>
</dbReference>
<feature type="transmembrane region" description="Helical" evidence="17">
    <location>
        <begin position="7"/>
        <end position="35"/>
    </location>
</feature>
<dbReference type="GO" id="GO:0003954">
    <property type="term" value="F:NADH dehydrogenase activity"/>
    <property type="evidence" value="ECO:0007669"/>
    <property type="project" value="TreeGrafter"/>
</dbReference>